<dbReference type="PIRSF" id="PIRSF028983">
    <property type="entry name" value="BCP1"/>
    <property type="match status" value="1"/>
</dbReference>
<reference evidence="4 5" key="1">
    <citation type="submission" date="2017-12" db="EMBL/GenBank/DDBJ databases">
        <title>Hemimetabolous genomes reveal molecular basis of termite eusociality.</title>
        <authorList>
            <person name="Harrison M.C."/>
            <person name="Jongepier E."/>
            <person name="Robertson H.M."/>
            <person name="Arning N."/>
            <person name="Bitard-Feildel T."/>
            <person name="Chao H."/>
            <person name="Childers C.P."/>
            <person name="Dinh H."/>
            <person name="Doddapaneni H."/>
            <person name="Dugan S."/>
            <person name="Gowin J."/>
            <person name="Greiner C."/>
            <person name="Han Y."/>
            <person name="Hu H."/>
            <person name="Hughes D.S.T."/>
            <person name="Huylmans A.-K."/>
            <person name="Kemena C."/>
            <person name="Kremer L.P.M."/>
            <person name="Lee S.L."/>
            <person name="Lopez-Ezquerra A."/>
            <person name="Mallet L."/>
            <person name="Monroy-Kuhn J.M."/>
            <person name="Moser A."/>
            <person name="Murali S.C."/>
            <person name="Muzny D.M."/>
            <person name="Otani S."/>
            <person name="Piulachs M.-D."/>
            <person name="Poelchau M."/>
            <person name="Qu J."/>
            <person name="Schaub F."/>
            <person name="Wada-Katsumata A."/>
            <person name="Worley K.C."/>
            <person name="Xie Q."/>
            <person name="Ylla G."/>
            <person name="Poulsen M."/>
            <person name="Gibbs R.A."/>
            <person name="Schal C."/>
            <person name="Richards S."/>
            <person name="Belles X."/>
            <person name="Korb J."/>
            <person name="Bornberg-Bauer E."/>
        </authorList>
    </citation>
    <scope>NUCLEOTIDE SEQUENCE [LARGE SCALE GENOMIC DNA]</scope>
    <source>
        <tissue evidence="4">Whole body</tissue>
    </source>
</reference>
<dbReference type="STRING" id="105785.A0A2J7PJQ7"/>
<evidence type="ECO:0000256" key="2">
    <source>
        <dbReference type="PIRNR" id="PIRNR028983"/>
    </source>
</evidence>
<comment type="similarity">
    <text evidence="1 2">Belongs to the BCP1 family.</text>
</comment>
<dbReference type="EMBL" id="NEVH01024946">
    <property type="protein sequence ID" value="PNF16572.1"/>
    <property type="molecule type" value="Genomic_DNA"/>
</dbReference>
<dbReference type="OrthoDB" id="27543at2759"/>
<dbReference type="PANTHER" id="PTHR13261">
    <property type="entry name" value="BRCA2 AND CDKN1A INTERACTING PROTEIN"/>
    <property type="match status" value="1"/>
</dbReference>
<dbReference type="PANTHER" id="PTHR13261:SF0">
    <property type="entry name" value="BRCA2 AND CDKN1A-INTERACTING PROTEIN"/>
    <property type="match status" value="1"/>
</dbReference>
<dbReference type="AlphaFoldDB" id="A0A2J7PJQ7"/>
<dbReference type="Proteomes" id="UP000235965">
    <property type="component" value="Unassembled WGS sequence"/>
</dbReference>
<keyword evidence="5" id="KW-1185">Reference proteome</keyword>
<dbReference type="Pfam" id="PF13862">
    <property type="entry name" value="BCCIP"/>
    <property type="match status" value="1"/>
</dbReference>
<accession>A0A2J7PJQ7</accession>
<evidence type="ECO:0000256" key="1">
    <source>
        <dbReference type="ARBA" id="ARBA00006781"/>
    </source>
</evidence>
<dbReference type="InParanoid" id="A0A2J7PJQ7"/>
<name>A0A2J7PJQ7_9NEOP</name>
<proteinExistence type="inferred from homology"/>
<evidence type="ECO:0000313" key="4">
    <source>
        <dbReference type="EMBL" id="PNF16572.1"/>
    </source>
</evidence>
<comment type="caution">
    <text evidence="4">The sequence shown here is derived from an EMBL/GenBank/DDBJ whole genome shotgun (WGS) entry which is preliminary data.</text>
</comment>
<feature type="compositionally biased region" description="Polar residues" evidence="3">
    <location>
        <begin position="11"/>
        <end position="20"/>
    </location>
</feature>
<feature type="region of interest" description="Disordered" evidence="3">
    <location>
        <begin position="1"/>
        <end position="32"/>
    </location>
</feature>
<protein>
    <recommendedName>
        <fullName evidence="2">Protein BCCIP homolog</fullName>
    </recommendedName>
</protein>
<gene>
    <name evidence="4" type="ORF">B7P43_G07211</name>
</gene>
<evidence type="ECO:0000313" key="5">
    <source>
        <dbReference type="Proteomes" id="UP000235965"/>
    </source>
</evidence>
<dbReference type="FunCoup" id="A0A2J7PJQ7">
    <property type="interactions" value="1835"/>
</dbReference>
<organism evidence="4 5">
    <name type="scientific">Cryptotermes secundus</name>
    <dbReference type="NCBI Taxonomy" id="105785"/>
    <lineage>
        <taxon>Eukaryota</taxon>
        <taxon>Metazoa</taxon>
        <taxon>Ecdysozoa</taxon>
        <taxon>Arthropoda</taxon>
        <taxon>Hexapoda</taxon>
        <taxon>Insecta</taxon>
        <taxon>Pterygota</taxon>
        <taxon>Neoptera</taxon>
        <taxon>Polyneoptera</taxon>
        <taxon>Dictyoptera</taxon>
        <taxon>Blattodea</taxon>
        <taxon>Blattoidea</taxon>
        <taxon>Termitoidae</taxon>
        <taxon>Kalotermitidae</taxon>
        <taxon>Cryptotermitinae</taxon>
        <taxon>Cryptotermes</taxon>
    </lineage>
</organism>
<sequence length="308" mass="34795">MAAPVKKRTVNENSNFNGNDGKSESSDESSENGYMEEYINQEIIQVDFEGRNPVDADFHGIKQLLQQLFLKAHINLSELADLIIGQNYVGSVVKQSEVDSEDGDDDSDVNDVFGVTSVLNITEKQNLECVQQLRSLLLELCSEHATDQANTLIRSLLSDDSQSIGLLINERIVNIPAQISVPLLESLSKEIKRACEKKMPYDFTYFILICKLYRSEKPQTKKKKKKKQQQSGGGDEPEVVWSNLEEEIINQEADCQFEFCVKGDSDSGLVGHWMEDDVEMSPYRRVLLLKANKLDPLIERIKTSLSQQ</sequence>
<dbReference type="InterPro" id="IPR025602">
    <property type="entry name" value="BCP1_family"/>
</dbReference>
<evidence type="ECO:0000256" key="3">
    <source>
        <dbReference type="SAM" id="MobiDB-lite"/>
    </source>
</evidence>
<dbReference type="GO" id="GO:0005634">
    <property type="term" value="C:nucleus"/>
    <property type="evidence" value="ECO:0007669"/>
    <property type="project" value="TreeGrafter"/>
</dbReference>